<evidence type="ECO:0000256" key="1">
    <source>
        <dbReference type="SAM" id="Phobius"/>
    </source>
</evidence>
<keyword evidence="1" id="KW-0812">Transmembrane</keyword>
<protein>
    <recommendedName>
        <fullName evidence="4">PH domain-containing protein</fullName>
    </recommendedName>
</protein>
<keyword evidence="1" id="KW-0472">Membrane</keyword>
<dbReference type="Proteomes" id="UP000254711">
    <property type="component" value="Unassembled WGS sequence"/>
</dbReference>
<gene>
    <name evidence="2" type="ORF">DVT68_09180</name>
</gene>
<evidence type="ECO:0008006" key="4">
    <source>
        <dbReference type="Google" id="ProtNLM"/>
    </source>
</evidence>
<sequence>MGTPLFCLIGLYALGFLIAAQPSLTMLFAGKVVVAAYFLVSTLLGIYLYSYRVILDATSIRTGALFLRKMEFADVVRAKYAQDNDSGQIILYASNGMRIRIGETINDFADCARAINSRLPMHLLITPAGRTTDVLSGSDLV</sequence>
<name>A0A370K9G6_9GAMM</name>
<keyword evidence="3" id="KW-1185">Reference proteome</keyword>
<keyword evidence="1" id="KW-1133">Transmembrane helix</keyword>
<accession>A0A370K9G6</accession>
<proteinExistence type="predicted"/>
<dbReference type="EMBL" id="QQSY01000002">
    <property type="protein sequence ID" value="RDI98680.1"/>
    <property type="molecule type" value="Genomic_DNA"/>
</dbReference>
<organism evidence="2 3">
    <name type="scientific">Dyella solisilvae</name>
    <dbReference type="NCBI Taxonomy" id="1920168"/>
    <lineage>
        <taxon>Bacteria</taxon>
        <taxon>Pseudomonadati</taxon>
        <taxon>Pseudomonadota</taxon>
        <taxon>Gammaproteobacteria</taxon>
        <taxon>Lysobacterales</taxon>
        <taxon>Rhodanobacteraceae</taxon>
        <taxon>Dyella</taxon>
    </lineage>
</organism>
<dbReference type="AlphaFoldDB" id="A0A370K9G6"/>
<reference evidence="2 3" key="1">
    <citation type="submission" date="2018-07" db="EMBL/GenBank/DDBJ databases">
        <title>Dyella solisilvae sp. nov., isolated from the pine and broad-leaved mixed forest soil.</title>
        <authorList>
            <person name="Gao Z."/>
            <person name="Qiu L."/>
        </authorList>
    </citation>
    <scope>NUCLEOTIDE SEQUENCE [LARGE SCALE GENOMIC DNA]</scope>
    <source>
        <strain evidence="2 3">DHG54</strain>
    </source>
</reference>
<comment type="caution">
    <text evidence="2">The sequence shown here is derived from an EMBL/GenBank/DDBJ whole genome shotgun (WGS) entry which is preliminary data.</text>
</comment>
<evidence type="ECO:0000313" key="2">
    <source>
        <dbReference type="EMBL" id="RDI98680.1"/>
    </source>
</evidence>
<evidence type="ECO:0000313" key="3">
    <source>
        <dbReference type="Proteomes" id="UP000254711"/>
    </source>
</evidence>
<feature type="transmembrane region" description="Helical" evidence="1">
    <location>
        <begin position="30"/>
        <end position="51"/>
    </location>
</feature>